<keyword evidence="4" id="KW-0456">Lyase</keyword>
<proteinExistence type="inferred from homology"/>
<dbReference type="NCBIfam" id="NF005990">
    <property type="entry name" value="PRK08114.1"/>
    <property type="match status" value="1"/>
</dbReference>
<dbReference type="PIRSF" id="PIRSF001434">
    <property type="entry name" value="CGS"/>
    <property type="match status" value="1"/>
</dbReference>
<comment type="catalytic activity">
    <reaction evidence="7">
        <text>an S-substituted L-cysteine + H2O = a thiol + pyruvate + NH4(+)</text>
        <dbReference type="Rhea" id="RHEA:18121"/>
        <dbReference type="ChEBI" id="CHEBI:15361"/>
        <dbReference type="ChEBI" id="CHEBI:15377"/>
        <dbReference type="ChEBI" id="CHEBI:28938"/>
        <dbReference type="ChEBI" id="CHEBI:29256"/>
        <dbReference type="ChEBI" id="CHEBI:58717"/>
        <dbReference type="EC" id="4.4.1.13"/>
    </reaction>
</comment>
<name>A0A1G5C6J4_9PAST</name>
<comment type="caution">
    <text evidence="9">The sequence shown here is derived from an EMBL/GenBank/DDBJ whole genome shotgun (WGS) entry which is preliminary data.</text>
</comment>
<gene>
    <name evidence="9" type="ORF">SAMN02910354_01026</name>
</gene>
<sequence>MSNKYSLATTLVHAGRSKRVSQGSVNPVVQRASSLVFDSIADKRQATVNRAKQALFYGRRGTLTHFALQDLMCEMEGGAGCYLYPCGAAAVTNAILAFVQSGDNILMTGAAYEPTQDFCNKILSKMNVSTTYYDPMDGEKIAELVQPNTKVLFLESPSSLTFEVPDVPNIVKAVRKINPEIVIMIDNTWAGGILFKALEHDIDISIQAGTKYLVGHSDVMIGTAVSNARCWDQLRENSYLMGQMVDADTAYTTARGIRSLAVRFKQHTESSIKVAQWLAEQPEVKAVFHPALPSCPGHEFFKRDFTGSAGLFSFELKEQLSREKLERFMDNFKLFSMAYSWGGFESLILYNQPADIAAIRPNIKRKLTGTLIRIHIGFEDVNELIEDLKAGFERLK</sequence>
<evidence type="ECO:0000256" key="5">
    <source>
        <dbReference type="ARBA" id="ARBA00046315"/>
    </source>
</evidence>
<protein>
    <submittedName>
        <fullName evidence="9">Cystathionine beta-lyase</fullName>
    </submittedName>
</protein>
<keyword evidence="3 8" id="KW-0663">Pyridoxal phosphate</keyword>
<organism evidence="9 10">
    <name type="scientific">Basfia succiniciproducens</name>
    <dbReference type="NCBI Taxonomy" id="653940"/>
    <lineage>
        <taxon>Bacteria</taxon>
        <taxon>Pseudomonadati</taxon>
        <taxon>Pseudomonadota</taxon>
        <taxon>Gammaproteobacteria</taxon>
        <taxon>Pasteurellales</taxon>
        <taxon>Pasteurellaceae</taxon>
        <taxon>Basfia</taxon>
    </lineage>
</organism>
<comment type="cofactor">
    <cofactor evidence="1 8">
        <name>pyridoxal 5'-phosphate</name>
        <dbReference type="ChEBI" id="CHEBI:597326"/>
    </cofactor>
</comment>
<evidence type="ECO:0000256" key="3">
    <source>
        <dbReference type="ARBA" id="ARBA00022898"/>
    </source>
</evidence>
<dbReference type="Gene3D" id="3.90.1150.10">
    <property type="entry name" value="Aspartate Aminotransferase, domain 1"/>
    <property type="match status" value="1"/>
</dbReference>
<evidence type="ECO:0000256" key="7">
    <source>
        <dbReference type="ARBA" id="ARBA00047625"/>
    </source>
</evidence>
<evidence type="ECO:0000256" key="4">
    <source>
        <dbReference type="ARBA" id="ARBA00023239"/>
    </source>
</evidence>
<evidence type="ECO:0000256" key="6">
    <source>
        <dbReference type="ARBA" id="ARBA00047517"/>
    </source>
</evidence>
<comment type="pathway">
    <text evidence="5">Amino-acid biosynthesis; L-methionine biosynthesis via de novo pathway; L-homocysteine from L-cystathionine: step 1/1.</text>
</comment>
<dbReference type="InterPro" id="IPR054542">
    <property type="entry name" value="Cys_met_metab_PP"/>
</dbReference>
<dbReference type="PROSITE" id="PS00868">
    <property type="entry name" value="CYS_MET_METAB_PP"/>
    <property type="match status" value="1"/>
</dbReference>
<comment type="catalytic activity">
    <reaction evidence="6">
        <text>L,L-cystathionine + H2O = L-homocysteine + pyruvate + NH4(+)</text>
        <dbReference type="Rhea" id="RHEA:13965"/>
        <dbReference type="ChEBI" id="CHEBI:15361"/>
        <dbReference type="ChEBI" id="CHEBI:15377"/>
        <dbReference type="ChEBI" id="CHEBI:28938"/>
        <dbReference type="ChEBI" id="CHEBI:58161"/>
        <dbReference type="ChEBI" id="CHEBI:58199"/>
    </reaction>
</comment>
<dbReference type="Proteomes" id="UP000199588">
    <property type="component" value="Unassembled WGS sequence"/>
</dbReference>
<comment type="similarity">
    <text evidence="2 8">Belongs to the trans-sulfuration enzymes family.</text>
</comment>
<dbReference type="PANTHER" id="PTHR43500">
    <property type="entry name" value="CYSTATHIONINE BETA-LYASE-RELATED"/>
    <property type="match status" value="1"/>
</dbReference>
<dbReference type="NCBIfam" id="TIGR01324">
    <property type="entry name" value="cysta_beta_ly_B"/>
    <property type="match status" value="1"/>
</dbReference>
<dbReference type="InterPro" id="IPR015421">
    <property type="entry name" value="PyrdxlP-dep_Trfase_major"/>
</dbReference>
<evidence type="ECO:0000256" key="2">
    <source>
        <dbReference type="ARBA" id="ARBA00009077"/>
    </source>
</evidence>
<dbReference type="EMBL" id="FMUQ01000007">
    <property type="protein sequence ID" value="SCX97951.1"/>
    <property type="molecule type" value="Genomic_DNA"/>
</dbReference>
<dbReference type="CDD" id="cd00614">
    <property type="entry name" value="CGS_like"/>
    <property type="match status" value="1"/>
</dbReference>
<keyword evidence="10" id="KW-1185">Reference proteome</keyword>
<dbReference type="PANTHER" id="PTHR43500:SF1">
    <property type="entry name" value="CYSTATHIONINE BETA-LYASE-RELATED"/>
    <property type="match status" value="1"/>
</dbReference>
<dbReference type="Pfam" id="PF01053">
    <property type="entry name" value="Cys_Met_Meta_PP"/>
    <property type="match status" value="1"/>
</dbReference>
<dbReference type="SUPFAM" id="SSF53383">
    <property type="entry name" value="PLP-dependent transferases"/>
    <property type="match status" value="1"/>
</dbReference>
<dbReference type="InterPro" id="IPR015424">
    <property type="entry name" value="PyrdxlP-dep_Trfase"/>
</dbReference>
<evidence type="ECO:0000313" key="10">
    <source>
        <dbReference type="Proteomes" id="UP000199588"/>
    </source>
</evidence>
<dbReference type="RefSeq" id="WP_011200693.1">
    <property type="nucleotide sequence ID" value="NZ_CP015031.1"/>
</dbReference>
<evidence type="ECO:0000256" key="1">
    <source>
        <dbReference type="ARBA" id="ARBA00001933"/>
    </source>
</evidence>
<evidence type="ECO:0000256" key="8">
    <source>
        <dbReference type="RuleBase" id="RU362118"/>
    </source>
</evidence>
<reference evidence="9 10" key="1">
    <citation type="submission" date="2016-10" db="EMBL/GenBank/DDBJ databases">
        <authorList>
            <person name="Varghese N."/>
            <person name="Submissions S."/>
        </authorList>
    </citation>
    <scope>NUCLEOTIDE SEQUENCE [LARGE SCALE GENOMIC DNA]</scope>
    <source>
        <strain evidence="9 10">DSM 22022</strain>
    </source>
</reference>
<dbReference type="InterPro" id="IPR006233">
    <property type="entry name" value="Cys_b_lyase_bac"/>
</dbReference>
<dbReference type="InterPro" id="IPR000277">
    <property type="entry name" value="Cys/Met-Metab_PyrdxlP-dep_enz"/>
</dbReference>
<accession>A0A1G5C6J4</accession>
<dbReference type="InterPro" id="IPR015422">
    <property type="entry name" value="PyrdxlP-dep_Trfase_small"/>
</dbReference>
<dbReference type="Gene3D" id="3.40.640.10">
    <property type="entry name" value="Type I PLP-dependent aspartate aminotransferase-like (Major domain)"/>
    <property type="match status" value="1"/>
</dbReference>
<evidence type="ECO:0000313" key="9">
    <source>
        <dbReference type="EMBL" id="SCX97951.1"/>
    </source>
</evidence>